<evidence type="ECO:0000313" key="1">
    <source>
        <dbReference type="EMBL" id="CAL1387445.1"/>
    </source>
</evidence>
<protein>
    <submittedName>
        <fullName evidence="1">Uncharacterized protein</fullName>
    </submittedName>
</protein>
<accession>A0AAV2EPM8</accession>
<evidence type="ECO:0000313" key="2">
    <source>
        <dbReference type="Proteomes" id="UP001497516"/>
    </source>
</evidence>
<organism evidence="1 2">
    <name type="scientific">Linum trigynum</name>
    <dbReference type="NCBI Taxonomy" id="586398"/>
    <lineage>
        <taxon>Eukaryota</taxon>
        <taxon>Viridiplantae</taxon>
        <taxon>Streptophyta</taxon>
        <taxon>Embryophyta</taxon>
        <taxon>Tracheophyta</taxon>
        <taxon>Spermatophyta</taxon>
        <taxon>Magnoliopsida</taxon>
        <taxon>eudicotyledons</taxon>
        <taxon>Gunneridae</taxon>
        <taxon>Pentapetalae</taxon>
        <taxon>rosids</taxon>
        <taxon>fabids</taxon>
        <taxon>Malpighiales</taxon>
        <taxon>Linaceae</taxon>
        <taxon>Linum</taxon>
    </lineage>
</organism>
<reference evidence="1 2" key="1">
    <citation type="submission" date="2024-04" db="EMBL/GenBank/DDBJ databases">
        <authorList>
            <person name="Fracassetti M."/>
        </authorList>
    </citation>
    <scope>NUCLEOTIDE SEQUENCE [LARGE SCALE GENOMIC DNA]</scope>
</reference>
<proteinExistence type="predicted"/>
<sequence>MPPTECYLYYSSSSAMLRPTPATKPYVSQALNAWSGPTSERLHVARRPTLASGRMGGPFAYVVLFRPSSAVLLCPRVYFVAMRPFTVGASQVMSQWATNGLQAHQALGLDGLIYVSPTIAPQLGTHM</sequence>
<dbReference type="Proteomes" id="UP001497516">
    <property type="component" value="Chromosome 5"/>
</dbReference>
<gene>
    <name evidence="1" type="ORF">LTRI10_LOCUS28430</name>
</gene>
<keyword evidence="2" id="KW-1185">Reference proteome</keyword>
<dbReference type="AlphaFoldDB" id="A0AAV2EPM8"/>
<dbReference type="EMBL" id="OZ034818">
    <property type="protein sequence ID" value="CAL1387445.1"/>
    <property type="molecule type" value="Genomic_DNA"/>
</dbReference>
<name>A0AAV2EPM8_9ROSI</name>